<sequence length="299" mass="32581">MAVLESKPFLAPSHTAVNAEIEVVEPASEVGDISERWEPGQRIVLRCRAELSPDFWTQTGISPDEEISLVGNATCLPARATWRSSASFSEQDGCWRAETLVEIDGAILAVELLADAWVVGPARTGSTDPRNATHEGAKLWQLPRPLKLELESDQAAFPTTAISFSQTGRRDVPWVVETNLDADPTWSVSSAIRLYVNSDSSRAASILDGTAPEDSYALIQSDIHLVVFHQLANWRDAISPSQMDTIAEHDHNSLAALGAALAQNIGIPLGEALRMSKEEPSNLIARSREALRFGRDEHP</sequence>
<dbReference type="AlphaFoldDB" id="A0A9D2LF05"/>
<reference evidence="1" key="2">
    <citation type="submission" date="2021-04" db="EMBL/GenBank/DDBJ databases">
        <authorList>
            <person name="Gilroy R."/>
        </authorList>
    </citation>
    <scope>NUCLEOTIDE SEQUENCE</scope>
    <source>
        <strain evidence="1">ChiHjej13B12-24818</strain>
    </source>
</reference>
<evidence type="ECO:0000313" key="1">
    <source>
        <dbReference type="EMBL" id="HJB11457.1"/>
    </source>
</evidence>
<name>A0A9D2LF05_9MICO</name>
<accession>A0A9D2LF05</accession>
<dbReference type="EMBL" id="DWZH01000103">
    <property type="protein sequence ID" value="HJB11457.1"/>
    <property type="molecule type" value="Genomic_DNA"/>
</dbReference>
<gene>
    <name evidence="1" type="ORF">H9786_13205</name>
</gene>
<dbReference type="Proteomes" id="UP000823823">
    <property type="component" value="Unassembled WGS sequence"/>
</dbReference>
<proteinExistence type="predicted"/>
<reference evidence="1" key="1">
    <citation type="journal article" date="2021" name="PeerJ">
        <title>Extensive microbial diversity within the chicken gut microbiome revealed by metagenomics and culture.</title>
        <authorList>
            <person name="Gilroy R."/>
            <person name="Ravi A."/>
            <person name="Getino M."/>
            <person name="Pursley I."/>
            <person name="Horton D.L."/>
            <person name="Alikhan N.F."/>
            <person name="Baker D."/>
            <person name="Gharbi K."/>
            <person name="Hall N."/>
            <person name="Watson M."/>
            <person name="Adriaenssens E.M."/>
            <person name="Foster-Nyarko E."/>
            <person name="Jarju S."/>
            <person name="Secka A."/>
            <person name="Antonio M."/>
            <person name="Oren A."/>
            <person name="Chaudhuri R.R."/>
            <person name="La Ragione R."/>
            <person name="Hildebrand F."/>
            <person name="Pallen M.J."/>
        </authorList>
    </citation>
    <scope>NUCLEOTIDE SEQUENCE</scope>
    <source>
        <strain evidence="1">ChiHjej13B12-24818</strain>
    </source>
</reference>
<evidence type="ECO:0000313" key="2">
    <source>
        <dbReference type="Proteomes" id="UP000823823"/>
    </source>
</evidence>
<organism evidence="1 2">
    <name type="scientific">Candidatus Brachybacterium merdavium</name>
    <dbReference type="NCBI Taxonomy" id="2838513"/>
    <lineage>
        <taxon>Bacteria</taxon>
        <taxon>Bacillati</taxon>
        <taxon>Actinomycetota</taxon>
        <taxon>Actinomycetes</taxon>
        <taxon>Micrococcales</taxon>
        <taxon>Dermabacteraceae</taxon>
        <taxon>Brachybacterium</taxon>
    </lineage>
</organism>
<protein>
    <submittedName>
        <fullName evidence="1">Uncharacterized protein</fullName>
    </submittedName>
</protein>
<comment type="caution">
    <text evidence="1">The sequence shown here is derived from an EMBL/GenBank/DDBJ whole genome shotgun (WGS) entry which is preliminary data.</text>
</comment>